<dbReference type="Ensembl" id="ENSDNVT00000018028.1">
    <property type="protein sequence ID" value="ENSDNVP00000015007.1"/>
    <property type="gene ID" value="ENSDNVG00000010555.1"/>
</dbReference>
<dbReference type="Proteomes" id="UP000694423">
    <property type="component" value="Unplaced"/>
</dbReference>
<dbReference type="InterPro" id="IPR002698">
    <property type="entry name" value="FTHF_cligase"/>
</dbReference>
<protein>
    <submittedName>
        <fullName evidence="1">Uncharacterized protein</fullName>
    </submittedName>
</protein>
<evidence type="ECO:0000313" key="1">
    <source>
        <dbReference type="Ensembl" id="ENSDNVP00000015007.1"/>
    </source>
</evidence>
<dbReference type="AlphaFoldDB" id="A0A8C4K095"/>
<keyword evidence="2" id="KW-1185">Reference proteome</keyword>
<reference evidence="1" key="1">
    <citation type="submission" date="2025-08" db="UniProtKB">
        <authorList>
            <consortium name="Ensembl"/>
        </authorList>
    </citation>
    <scope>IDENTIFICATION</scope>
</reference>
<organism evidence="1 2">
    <name type="scientific">Dromaius novaehollandiae</name>
    <name type="common">Emu</name>
    <dbReference type="NCBI Taxonomy" id="8790"/>
    <lineage>
        <taxon>Eukaryota</taxon>
        <taxon>Metazoa</taxon>
        <taxon>Chordata</taxon>
        <taxon>Craniata</taxon>
        <taxon>Vertebrata</taxon>
        <taxon>Euteleostomi</taxon>
        <taxon>Archelosauria</taxon>
        <taxon>Archosauria</taxon>
        <taxon>Dinosauria</taxon>
        <taxon>Saurischia</taxon>
        <taxon>Theropoda</taxon>
        <taxon>Coelurosauria</taxon>
        <taxon>Aves</taxon>
        <taxon>Palaeognathae</taxon>
        <taxon>Casuariiformes</taxon>
        <taxon>Dromaiidae</taxon>
        <taxon>Dromaius</taxon>
    </lineage>
</organism>
<proteinExistence type="predicted"/>
<dbReference type="GO" id="GO:0005737">
    <property type="term" value="C:cytoplasm"/>
    <property type="evidence" value="ECO:0007669"/>
    <property type="project" value="TreeGrafter"/>
</dbReference>
<accession>A0A8C4K095</accession>
<evidence type="ECO:0000313" key="2">
    <source>
        <dbReference type="Proteomes" id="UP000694423"/>
    </source>
</evidence>
<reference evidence="1" key="2">
    <citation type="submission" date="2025-09" db="UniProtKB">
        <authorList>
            <consortium name="Ensembl"/>
        </authorList>
    </citation>
    <scope>IDENTIFICATION</scope>
</reference>
<name>A0A8C4K095_DRONO</name>
<dbReference type="PANTHER" id="PTHR13017:SF0">
    <property type="entry name" value="METHENYLTETRAHYDROFOLATE SYNTHASE DOMAIN-CONTAINING PROTEIN"/>
    <property type="match status" value="1"/>
</dbReference>
<dbReference type="PANTHER" id="PTHR13017">
    <property type="entry name" value="5-FORMYLTETRAHYDROFOLATE CYCLO-LIGASE-RELATED"/>
    <property type="match status" value="1"/>
</dbReference>
<sequence length="61" mass="7029">GEPRPEDTTQGASKWDIREQVWDYLEASGLAAFPRPVHRRIPNFEAGELEKGKVMQTWSMQ</sequence>